<dbReference type="Proteomes" id="UP000076486">
    <property type="component" value="Unassembled WGS sequence"/>
</dbReference>
<evidence type="ECO:0000313" key="1">
    <source>
        <dbReference type="EMBL" id="KZN62074.1"/>
    </source>
</evidence>
<sequence>MKSEEQQAVLCLHRIQQGLIKDRTANINRLRSLLAKFGIVIHQLARELLTDEWLGIQSLNQ</sequence>
<dbReference type="EMBL" id="AUYC01000035">
    <property type="protein sequence ID" value="KZN62074.1"/>
    <property type="molecule type" value="Genomic_DNA"/>
</dbReference>
<dbReference type="AlphaFoldDB" id="A0A167K3A7"/>
<proteinExistence type="predicted"/>
<dbReference type="PATRIC" id="fig|1365248.3.peg.3329"/>
<protein>
    <recommendedName>
        <fullName evidence="3">Transposase</fullName>
    </recommendedName>
</protein>
<accession>A0A167K3A7</accession>
<name>A0A167K3A7_9GAMM</name>
<evidence type="ECO:0008006" key="3">
    <source>
        <dbReference type="Google" id="ProtNLM"/>
    </source>
</evidence>
<comment type="caution">
    <text evidence="1">The sequence shown here is derived from an EMBL/GenBank/DDBJ whole genome shotgun (WGS) entry which is preliminary data.</text>
</comment>
<reference evidence="1 2" key="1">
    <citation type="submission" date="2013-07" db="EMBL/GenBank/DDBJ databases">
        <title>Comparative Genomic and Metabolomic Analysis of Twelve Strains of Pseudoalteromonas luteoviolacea.</title>
        <authorList>
            <person name="Vynne N.G."/>
            <person name="Mansson M."/>
            <person name="Gram L."/>
        </authorList>
    </citation>
    <scope>NUCLEOTIDE SEQUENCE [LARGE SCALE GENOMIC DNA]</scope>
    <source>
        <strain evidence="1 2">CPMOR-1</strain>
    </source>
</reference>
<gene>
    <name evidence="1" type="ORF">N473_21250</name>
</gene>
<organism evidence="1 2">
    <name type="scientific">Pseudoalteromonas luteoviolacea CPMOR-1</name>
    <dbReference type="NCBI Taxonomy" id="1365248"/>
    <lineage>
        <taxon>Bacteria</taxon>
        <taxon>Pseudomonadati</taxon>
        <taxon>Pseudomonadota</taxon>
        <taxon>Gammaproteobacteria</taxon>
        <taxon>Alteromonadales</taxon>
        <taxon>Pseudoalteromonadaceae</taxon>
        <taxon>Pseudoalteromonas</taxon>
    </lineage>
</organism>
<evidence type="ECO:0000313" key="2">
    <source>
        <dbReference type="Proteomes" id="UP000076486"/>
    </source>
</evidence>